<accession>A0AB74KPA6</accession>
<feature type="compositionally biased region" description="Low complexity" evidence="1">
    <location>
        <begin position="453"/>
        <end position="462"/>
    </location>
</feature>
<feature type="compositionally biased region" description="Pro residues" evidence="1">
    <location>
        <begin position="535"/>
        <end position="546"/>
    </location>
</feature>
<comment type="caution">
    <text evidence="3">The sequence shown here is derived from an EMBL/GenBank/DDBJ whole genome shotgun (WGS) entry which is preliminary data.</text>
</comment>
<feature type="region of interest" description="Disordered" evidence="1">
    <location>
        <begin position="337"/>
        <end position="360"/>
    </location>
</feature>
<evidence type="ECO:0000256" key="1">
    <source>
        <dbReference type="SAM" id="MobiDB-lite"/>
    </source>
</evidence>
<keyword evidence="2" id="KW-0472">Membrane</keyword>
<feature type="region of interest" description="Disordered" evidence="1">
    <location>
        <begin position="1"/>
        <end position="35"/>
    </location>
</feature>
<sequence>MQDNTAKSADPAVTPSSQGQTQEDHGDNTSSHHKGKSALAPTLTIFIVIALIAVACLYWTRRRKRFIKEENERLEVETINSNEKDEKDLMFERMESPPPIYTRSSSLVPSTRNSGYDQEFTNYALTAPTVQFAQTQIPSRNTSVSNLSVSHTGRDSIRSDGLASSHHSSVMIPPKTYTPFEDTFCVTFQTIAALHTKYQSRPVVRFYSYREAMQFKLTKKVVKRQATLPEGFEGSGLKMAGSSSSSNSDTTDNKKSPDSSGIQFDEDADDVINLPQDPPKSDQPQIDQHQHGNENHNEYSSALAPSLTIGIVAVLIIAAVAIRYIKRKKRIEALGSDPKKDNEKCINTPSDANSLIKDREFGTPPPVYTILPRSSSLNMTKSSNSYGDMFHSVNTMHDLPPTPGPADYEDEQMEGLEPPRRPYVQTPPISPIAPIMPRSSSLGTVSADNHMPRSSSIGSVRSIGERVPSPIERVESPFSRASSRASHASLPMPSVTPIQLIKSPNQVTTPSSNHLMTSPVSDPTQSIVTEQSPPAYVPSAPPSGGG</sequence>
<feature type="region of interest" description="Disordered" evidence="1">
    <location>
        <begin position="143"/>
        <end position="167"/>
    </location>
</feature>
<dbReference type="EMBL" id="SPRV01000002">
    <property type="protein sequence ID" value="TIC71639.1"/>
    <property type="molecule type" value="Genomic_DNA"/>
</dbReference>
<feature type="transmembrane region" description="Helical" evidence="2">
    <location>
        <begin position="303"/>
        <end position="325"/>
    </location>
</feature>
<dbReference type="Proteomes" id="UP000305362">
    <property type="component" value="Unassembled WGS sequence"/>
</dbReference>
<feature type="region of interest" description="Disordered" evidence="1">
    <location>
        <begin position="442"/>
        <end position="546"/>
    </location>
</feature>
<reference evidence="3 4" key="1">
    <citation type="submission" date="2019-03" db="EMBL/GenBank/DDBJ databases">
        <title>Sequencing 25 genomes of Wallemia mellicola.</title>
        <authorList>
            <person name="Gostincar C."/>
        </authorList>
    </citation>
    <scope>NUCLEOTIDE SEQUENCE [LARGE SCALE GENOMIC DNA]</scope>
    <source>
        <strain evidence="3 4">EXF-1277</strain>
    </source>
</reference>
<gene>
    <name evidence="3" type="ORF">E3Q03_00326</name>
</gene>
<evidence type="ECO:0000313" key="4">
    <source>
        <dbReference type="Proteomes" id="UP000305362"/>
    </source>
</evidence>
<keyword evidence="2" id="KW-0812">Transmembrane</keyword>
<feature type="transmembrane region" description="Helical" evidence="2">
    <location>
        <begin position="38"/>
        <end position="60"/>
    </location>
</feature>
<name>A0AB74KPA6_9BASI</name>
<feature type="region of interest" description="Disordered" evidence="1">
    <location>
        <begin position="232"/>
        <end position="298"/>
    </location>
</feature>
<evidence type="ECO:0000256" key="2">
    <source>
        <dbReference type="SAM" id="Phobius"/>
    </source>
</evidence>
<feature type="compositionally biased region" description="Polar residues" evidence="1">
    <location>
        <begin position="502"/>
        <end position="531"/>
    </location>
</feature>
<feature type="compositionally biased region" description="Low complexity" evidence="1">
    <location>
        <begin position="479"/>
        <end position="489"/>
    </location>
</feature>
<evidence type="ECO:0000313" key="3">
    <source>
        <dbReference type="EMBL" id="TIC71639.1"/>
    </source>
</evidence>
<feature type="compositionally biased region" description="Basic and acidic residues" evidence="1">
    <location>
        <begin position="288"/>
        <end position="297"/>
    </location>
</feature>
<keyword evidence="2" id="KW-1133">Transmembrane helix</keyword>
<dbReference type="AlphaFoldDB" id="A0AB74KPA6"/>
<protein>
    <submittedName>
        <fullName evidence="3">Uncharacterized protein</fullName>
    </submittedName>
</protein>
<organism evidence="3 4">
    <name type="scientific">Wallemia mellicola</name>
    <dbReference type="NCBI Taxonomy" id="1708541"/>
    <lineage>
        <taxon>Eukaryota</taxon>
        <taxon>Fungi</taxon>
        <taxon>Dikarya</taxon>
        <taxon>Basidiomycota</taxon>
        <taxon>Wallemiomycotina</taxon>
        <taxon>Wallemiomycetes</taxon>
        <taxon>Wallemiales</taxon>
        <taxon>Wallemiaceae</taxon>
        <taxon>Wallemia</taxon>
    </lineage>
</organism>
<proteinExistence type="predicted"/>